<evidence type="ECO:0000259" key="2">
    <source>
        <dbReference type="PROSITE" id="PS50086"/>
    </source>
</evidence>
<keyword evidence="4" id="KW-1185">Reference proteome</keyword>
<feature type="region of interest" description="Disordered" evidence="1">
    <location>
        <begin position="495"/>
        <end position="572"/>
    </location>
</feature>
<feature type="compositionally biased region" description="Low complexity" evidence="1">
    <location>
        <begin position="89"/>
        <end position="100"/>
    </location>
</feature>
<dbReference type="Gene3D" id="1.10.8.270">
    <property type="entry name" value="putative rabgap domain of human tbc1 domain family member 14 like domains"/>
    <property type="match status" value="1"/>
</dbReference>
<evidence type="ECO:0000256" key="1">
    <source>
        <dbReference type="SAM" id="MobiDB-lite"/>
    </source>
</evidence>
<dbReference type="PROSITE" id="PS50086">
    <property type="entry name" value="TBC_RABGAP"/>
    <property type="match status" value="1"/>
</dbReference>
<dbReference type="GeneID" id="87897241"/>
<feature type="region of interest" description="Disordered" evidence="1">
    <location>
        <begin position="653"/>
        <end position="684"/>
    </location>
</feature>
<feature type="compositionally biased region" description="Low complexity" evidence="1">
    <location>
        <begin position="364"/>
        <end position="390"/>
    </location>
</feature>
<feature type="region of interest" description="Disordered" evidence="1">
    <location>
        <begin position="1060"/>
        <end position="1083"/>
    </location>
</feature>
<organism evidence="3 4">
    <name type="scientific">Podospora bellae-mahoneyi</name>
    <dbReference type="NCBI Taxonomy" id="2093777"/>
    <lineage>
        <taxon>Eukaryota</taxon>
        <taxon>Fungi</taxon>
        <taxon>Dikarya</taxon>
        <taxon>Ascomycota</taxon>
        <taxon>Pezizomycotina</taxon>
        <taxon>Sordariomycetes</taxon>
        <taxon>Sordariomycetidae</taxon>
        <taxon>Sordariales</taxon>
        <taxon>Podosporaceae</taxon>
        <taxon>Podospora</taxon>
    </lineage>
</organism>
<protein>
    <recommendedName>
        <fullName evidence="2">Rab-GAP TBC domain-containing protein</fullName>
    </recommendedName>
</protein>
<feature type="region of interest" description="Disordered" evidence="1">
    <location>
        <begin position="255"/>
        <end position="338"/>
    </location>
</feature>
<evidence type="ECO:0000313" key="3">
    <source>
        <dbReference type="EMBL" id="KAK4644589.1"/>
    </source>
</evidence>
<feature type="domain" description="Rab-GAP TBC" evidence="2">
    <location>
        <begin position="782"/>
        <end position="971"/>
    </location>
</feature>
<feature type="compositionally biased region" description="Low complexity" evidence="1">
    <location>
        <begin position="31"/>
        <end position="42"/>
    </location>
</feature>
<dbReference type="RefSeq" id="XP_062733565.1">
    <property type="nucleotide sequence ID" value="XM_062877759.1"/>
</dbReference>
<feature type="compositionally biased region" description="Basic and acidic residues" evidence="1">
    <location>
        <begin position="1060"/>
        <end position="1071"/>
    </location>
</feature>
<feature type="compositionally biased region" description="Low complexity" evidence="1">
    <location>
        <begin position="318"/>
        <end position="334"/>
    </location>
</feature>
<dbReference type="PANTHER" id="PTHR47219">
    <property type="entry name" value="RAB GTPASE-ACTIVATING PROTEIN 1-LIKE"/>
    <property type="match status" value="1"/>
</dbReference>
<comment type="caution">
    <text evidence="3">The sequence shown here is derived from an EMBL/GenBank/DDBJ whole genome shotgun (WGS) entry which is preliminary data.</text>
</comment>
<dbReference type="Proteomes" id="UP001322138">
    <property type="component" value="Unassembled WGS sequence"/>
</dbReference>
<dbReference type="PANTHER" id="PTHR47219:SF20">
    <property type="entry name" value="TBC1 DOMAIN FAMILY MEMBER 2B"/>
    <property type="match status" value="1"/>
</dbReference>
<feature type="region of interest" description="Disordered" evidence="1">
    <location>
        <begin position="1"/>
        <end position="109"/>
    </location>
</feature>
<name>A0ABR0FNJ2_9PEZI</name>
<dbReference type="InterPro" id="IPR035969">
    <property type="entry name" value="Rab-GAP_TBC_sf"/>
</dbReference>
<reference evidence="3 4" key="1">
    <citation type="journal article" date="2023" name="bioRxiv">
        <title>High-quality genome assemblies of four members of thePodospora anserinaspecies complex.</title>
        <authorList>
            <person name="Ament-Velasquez S.L."/>
            <person name="Vogan A.A."/>
            <person name="Wallerman O."/>
            <person name="Hartmann F."/>
            <person name="Gautier V."/>
            <person name="Silar P."/>
            <person name="Giraud T."/>
            <person name="Johannesson H."/>
        </authorList>
    </citation>
    <scope>NUCLEOTIDE SEQUENCE [LARGE SCALE GENOMIC DNA]</scope>
    <source>
        <strain evidence="3 4">CBS 112042</strain>
    </source>
</reference>
<proteinExistence type="predicted"/>
<feature type="region of interest" description="Disordered" evidence="1">
    <location>
        <begin position="1136"/>
        <end position="1155"/>
    </location>
</feature>
<gene>
    <name evidence="3" type="ORF">QC761_306170</name>
</gene>
<accession>A0ABR0FNJ2</accession>
<sequence length="1179" mass="126024">MNLSPPLERTISQQSHTSVRSRNTSRRPAAKKQQPPSSSASSVIGGEDSKSLTSFPSFSPPEEETCCFLNNNQQEEDSGNTPLPPPSSTTPSRKPSTSLSEIDQQPPRLEPEQIIPTLLTTPHTAGPLFEDSPPCRNRLPGALHHADDGHIERLIARQGGAVNLVRQIAEDLAARDAQIALLRRRADERERALRKIILECGLSNLDLETRLRVLLEEGRSQRRQGSGEELEDLIGDALEGDVRLDATIKGRVVKERGANTGQQQQQQKGTGRGWKEYLWGGTGTSKGDGKGETTAVKGGARQSMPEDWFKPPAEQQEEQAQQTSSRASSVSSAHAARKPSLASMALRLVAGGAAGNRDNEGRGRASSAAAAQAGGPLRGSSASSTKTTASNRAVSAQAGGPKALMQMRRTTAGGSTRPMDIPARGQVPERWDTMGASPGKAAILRHQSYGPVEMDTILPPEAQPPTLTHIYNNFVGSEYLTDRFGFIYDQRRKKRQREAAQMAKQGKRGSRTEMLTNGRGGMSPVMAGDDDGASSGRWDVLSESGRPDTPCSGTTTEEQVRGGGGNEENAKPKRWQDYLKIATFPTELLSHTPLISAQGFEVLEGGEVPPPKSPGHSPSIMSEERGFLPSATTTTVSIAPIMEEHQEPVVSSVLSSSVSAPAGVEEEDGGTPPGSTTPAKEDAEPVRLLLENLNRLHDSLQRERTVRWNEFLRKVRAERKRDGEAAAAAAAAAAEARFQRATAVMPETRLGDGELIGVASLGVQGKVGRAKATEFRSLLLGGIPVAMRAKIWSECSGAKALRIPGYYEDLVSRPGEEDDPQVVAQIKADITRTLTDNIFFRKGPGVGKLHEVLLAYSRRNPDVGYCQGMNLVVANLLLITPSSEDAFWILVATVEQILPSGYFDHSLLASRADQVVLRQYVSEVLPKLSAHFDDLGIDLETMTFQWFLSIFTDCLSAEALFRVWDVVLCTPHDGGAFLFQVALALLKLNEGQLLGCGSPAGVYTYINHQMTNHAISIDGLVQASEGLRRLVKKEDIEARRGRAIELEREQVRLREERLAERRRVQQQDKVHGKGGNNNRPRALKKESSLLVLGGSGGGGGGSNKAGAVPAVVSGEMASGATTPSGMGSLSRVGSACPSPMFGPERGGLGGRSVSGSDGLLSVEGLVGISSGGGGGGGGG</sequence>
<dbReference type="InterPro" id="IPR000195">
    <property type="entry name" value="Rab-GAP-TBC_dom"/>
</dbReference>
<dbReference type="Gene3D" id="1.10.472.80">
    <property type="entry name" value="Ypt/Rab-GAP domain of gyp1p, domain 3"/>
    <property type="match status" value="1"/>
</dbReference>
<dbReference type="SMART" id="SM00164">
    <property type="entry name" value="TBC"/>
    <property type="match status" value="1"/>
</dbReference>
<dbReference type="SUPFAM" id="SSF47923">
    <property type="entry name" value="Ypt/Rab-GAP domain of gyp1p"/>
    <property type="match status" value="2"/>
</dbReference>
<evidence type="ECO:0000313" key="4">
    <source>
        <dbReference type="Proteomes" id="UP001322138"/>
    </source>
</evidence>
<feature type="region of interest" description="Disordered" evidence="1">
    <location>
        <begin position="353"/>
        <end position="404"/>
    </location>
</feature>
<dbReference type="Pfam" id="PF00566">
    <property type="entry name" value="RabGAP-TBC"/>
    <property type="match status" value="1"/>
</dbReference>
<feature type="compositionally biased region" description="Polar residues" evidence="1">
    <location>
        <begin position="10"/>
        <end position="22"/>
    </location>
</feature>
<dbReference type="EMBL" id="JAFFGZ010000005">
    <property type="protein sequence ID" value="KAK4644589.1"/>
    <property type="molecule type" value="Genomic_DNA"/>
</dbReference>
<dbReference type="InterPro" id="IPR050302">
    <property type="entry name" value="Rab_GAP_TBC_domain"/>
</dbReference>